<dbReference type="SMART" id="SM00228">
    <property type="entry name" value="PDZ"/>
    <property type="match status" value="1"/>
</dbReference>
<feature type="domain" description="PDZ" evidence="13">
    <location>
        <begin position="1169"/>
        <end position="1257"/>
    </location>
</feature>
<dbReference type="InterPro" id="IPR043446">
    <property type="entry name" value="Neurabin-like"/>
</dbReference>
<sequence length="1315" mass="143285">MAAAAATSARAEVLAASRTRAGSWRETSGSPRPSYILPRPGYVSPLCSDYPLRSSSFSQVTKKRSLPVAVLKSSFERQGSLHADSDGKMSVDGELERRPLKLAGGKVSQMAHLFQSIQRETENVNPGILHPPKAPASTPVPAKKEAKWNSEDNLHSPVPQVTVVRTESHLARFNNARAMFERMGEDKQKDEVLPATPHPAVAPKPLREAKKPPQHSKSDPFPPPAVRPPVIHETPVAKTKRSASDVQQPQVPVEMMNGRQEPAAPKPTVLNNSTPAVRHPSGDKDHELRRKEELVRKFWGSQDSQDRPEVDPGKPVCAKKPPMLTGVSVPVRKTLDSSDGIGDTEQHSKTTPGSSPSKLPQSYARISQKTSDSSDNTDKDKLVMSSLLPGALVRPRKTSDSSDTRSDTSADMDCQARVVVGSSSPKFSHSYARVGRKASESSDASDKDKTSSFPQKADSEAYSPKPQSPFSPPSSMTPSESSEDDKERSGRMRPSCTPSAEVVRKQQTTNGNVSSEDLSGDEVIIPRQKSLTEKPKVMTEKPSITKLERRPPVNSKEIIAKHRNWMSHFSSVKRTPSKEKLPGIGSPQTPFDSVGTKTNGEEENRPTRPPVPESPPTLPPAKADPEHTPQTNAGMLVAKRKLLFNSLGSAEEPPKDEASYERLSNMHSAPPPPEINSSTESLGLSSAAGSETSSEGSPKPIVSKVSKLVSSFNTGDSLPISTKPSPLPKKAVETPSSPPPPPLPPRDRTGLSPVLTHFPESAKFNVTLPDVCAEATPHGVASQIDLLNKSSVCQAQSADMHVEVTIRDREVLLVDGAVQSRTQSDDGWDSDLPLGYSTVGVEGYGLPPLISPTKDAMPATEMIPPEKEDESSVHSSLPSTVSEEIQYDNTVKSAMEDINGRVQEIFLKRDLKPEALINSADADLLMDSGPDSLHKMLNSSVLQHLKGLESEPAIEEAPDIYHPHCHRMFYRTSDCMLIISEIYRLEEPIEMGSQWEGPVKEKEKMDVQNSSFVSESEKEPDSTFNDNMRDGMSEEMLDAEAFYDALTTSAPLFRLEDAVEMDGVHYFPDGHFWVEIPGLSDSDQEEEEDDDDGGFLSSRFHHHPLSKPLPPPPAPAPVPPPPSNRKSPIRVFSTYSVSEYDRKNEDIDPVAASAEYELEKRVEKLEVFPVELVKGPEGLGLSIIGMGVGADAGLEKLGIFVKTLTEGGAAQKDSRIQVNDQIIEVDGKSLVGVTQAYAASVLRNTSGPVRFLIGRERDSENSEVAQLIRQSLEADRLREEQRRMNDSSAHNSAPSSVTPDDVNQLREKLLEVAAV</sequence>
<dbReference type="InterPro" id="IPR040645">
    <property type="entry name" value="Neurabin-1/2_PDZ"/>
</dbReference>
<feature type="compositionally biased region" description="Basic and acidic residues" evidence="12">
    <location>
        <begin position="530"/>
        <end position="539"/>
    </location>
</feature>
<feature type="compositionally biased region" description="Pro residues" evidence="12">
    <location>
        <begin position="607"/>
        <end position="619"/>
    </location>
</feature>
<protein>
    <recommendedName>
        <fullName evidence="13">PDZ domain-containing protein</fullName>
    </recommendedName>
</protein>
<proteinExistence type="predicted"/>
<keyword evidence="7" id="KW-0770">Synapse</keyword>
<dbReference type="GO" id="GO:0005737">
    <property type="term" value="C:cytoplasm"/>
    <property type="evidence" value="ECO:0007669"/>
    <property type="project" value="TreeGrafter"/>
</dbReference>
<feature type="compositionally biased region" description="Basic and acidic residues" evidence="12">
    <location>
        <begin position="437"/>
        <end position="450"/>
    </location>
</feature>
<feature type="region of interest" description="Disordered" evidence="12">
    <location>
        <begin position="185"/>
        <end position="751"/>
    </location>
</feature>
<feature type="compositionally biased region" description="Polar residues" evidence="12">
    <location>
        <begin position="586"/>
        <end position="598"/>
    </location>
</feature>
<keyword evidence="3" id="KW-0963">Cytoplasm</keyword>
<dbReference type="PANTHER" id="PTHR16154:SF6">
    <property type="entry name" value="SPINOPHILIN, ISOFORM J"/>
    <property type="match status" value="1"/>
</dbReference>
<feature type="compositionally biased region" description="Basic and acidic residues" evidence="12">
    <location>
        <begin position="397"/>
        <end position="408"/>
    </location>
</feature>
<evidence type="ECO:0000256" key="10">
    <source>
        <dbReference type="ARBA" id="ARBA00023212"/>
    </source>
</evidence>
<feature type="compositionally biased region" description="Pro residues" evidence="12">
    <location>
        <begin position="1107"/>
        <end position="1123"/>
    </location>
</feature>
<evidence type="ECO:0000313" key="14">
    <source>
        <dbReference type="EMBL" id="CAD7252865.1"/>
    </source>
</evidence>
<feature type="compositionally biased region" description="Polar residues" evidence="12">
    <location>
        <begin position="1286"/>
        <end position="1298"/>
    </location>
</feature>
<evidence type="ECO:0000256" key="6">
    <source>
        <dbReference type="ARBA" id="ARBA00022902"/>
    </source>
</evidence>
<dbReference type="InterPro" id="IPR001478">
    <property type="entry name" value="PDZ"/>
</dbReference>
<feature type="compositionally biased region" description="Low complexity" evidence="12">
    <location>
        <begin position="677"/>
        <end position="697"/>
    </location>
</feature>
<keyword evidence="15" id="KW-1185">Reference proteome</keyword>
<accession>A0A7R9FS13</accession>
<keyword evidence="10" id="KW-0206">Cytoskeleton</keyword>
<feature type="region of interest" description="Disordered" evidence="12">
    <location>
        <begin position="1081"/>
        <end position="1128"/>
    </location>
</feature>
<gene>
    <name evidence="14" type="ORF">DSTB1V02_LOCUS12616</name>
</gene>
<reference evidence="14" key="1">
    <citation type="submission" date="2020-11" db="EMBL/GenBank/DDBJ databases">
        <authorList>
            <person name="Tran Van P."/>
        </authorList>
    </citation>
    <scope>NUCLEOTIDE SEQUENCE</scope>
</reference>
<dbReference type="FunFam" id="2.30.42.10:FF:000010">
    <property type="entry name" value="Neurabin-1 isoform 1"/>
    <property type="match status" value="1"/>
</dbReference>
<keyword evidence="8" id="KW-0175">Coiled coil</keyword>
<evidence type="ECO:0000256" key="11">
    <source>
        <dbReference type="ARBA" id="ARBA00034103"/>
    </source>
</evidence>
<name>A0A7R9FS13_9CRUS</name>
<evidence type="ECO:0000256" key="1">
    <source>
        <dbReference type="ARBA" id="ARBA00004245"/>
    </source>
</evidence>
<dbReference type="EMBL" id="CAJPEV010004950">
    <property type="protein sequence ID" value="CAG0902537.1"/>
    <property type="molecule type" value="Genomic_DNA"/>
</dbReference>
<dbReference type="GO" id="GO:0031175">
    <property type="term" value="P:neuron projection development"/>
    <property type="evidence" value="ECO:0007669"/>
    <property type="project" value="TreeGrafter"/>
</dbReference>
<feature type="compositionally biased region" description="Polar residues" evidence="12">
    <location>
        <begin position="349"/>
        <end position="360"/>
    </location>
</feature>
<dbReference type="OrthoDB" id="62701at2759"/>
<dbReference type="CDD" id="cd06790">
    <property type="entry name" value="PDZ_neurabin-like"/>
    <property type="match status" value="1"/>
</dbReference>
<evidence type="ECO:0000313" key="15">
    <source>
        <dbReference type="Proteomes" id="UP000677054"/>
    </source>
</evidence>
<dbReference type="GO" id="GO:0014069">
    <property type="term" value="C:postsynaptic density"/>
    <property type="evidence" value="ECO:0007669"/>
    <property type="project" value="TreeGrafter"/>
</dbReference>
<evidence type="ECO:0000256" key="12">
    <source>
        <dbReference type="SAM" id="MobiDB-lite"/>
    </source>
</evidence>
<dbReference type="EMBL" id="LR904467">
    <property type="protein sequence ID" value="CAD7252865.1"/>
    <property type="molecule type" value="Genomic_DNA"/>
</dbReference>
<evidence type="ECO:0000256" key="9">
    <source>
        <dbReference type="ARBA" id="ARBA00023203"/>
    </source>
</evidence>
<dbReference type="Pfam" id="PF17817">
    <property type="entry name" value="PDZ_5"/>
    <property type="match status" value="1"/>
</dbReference>
<dbReference type="GO" id="GO:0007015">
    <property type="term" value="P:actin filament organization"/>
    <property type="evidence" value="ECO:0007669"/>
    <property type="project" value="TreeGrafter"/>
</dbReference>
<evidence type="ECO:0000256" key="5">
    <source>
        <dbReference type="ARBA" id="ARBA00022782"/>
    </source>
</evidence>
<feature type="region of interest" description="Disordered" evidence="12">
    <location>
        <begin position="1278"/>
        <end position="1302"/>
    </location>
</feature>
<keyword evidence="4" id="KW-0597">Phosphoprotein</keyword>
<dbReference type="Gene3D" id="2.30.42.10">
    <property type="match status" value="1"/>
</dbReference>
<dbReference type="InterPro" id="IPR036034">
    <property type="entry name" value="PDZ_sf"/>
</dbReference>
<evidence type="ECO:0000256" key="8">
    <source>
        <dbReference type="ARBA" id="ARBA00023054"/>
    </source>
</evidence>
<dbReference type="GO" id="GO:0015629">
    <property type="term" value="C:actin cytoskeleton"/>
    <property type="evidence" value="ECO:0007669"/>
    <property type="project" value="TreeGrafter"/>
</dbReference>
<evidence type="ECO:0000256" key="2">
    <source>
        <dbReference type="ARBA" id="ARBA00022473"/>
    </source>
</evidence>
<dbReference type="GO" id="GO:0030425">
    <property type="term" value="C:dendrite"/>
    <property type="evidence" value="ECO:0007669"/>
    <property type="project" value="TreeGrafter"/>
</dbReference>
<evidence type="ECO:0000256" key="4">
    <source>
        <dbReference type="ARBA" id="ARBA00022553"/>
    </source>
</evidence>
<feature type="compositionally biased region" description="Polar residues" evidence="12">
    <location>
        <begin position="708"/>
        <end position="724"/>
    </location>
</feature>
<feature type="region of interest" description="Disordered" evidence="12">
    <location>
        <begin position="16"/>
        <end position="36"/>
    </location>
</feature>
<feature type="compositionally biased region" description="Acidic residues" evidence="12">
    <location>
        <begin position="1082"/>
        <end position="1093"/>
    </location>
</feature>
<keyword evidence="5" id="KW-0221">Differentiation</keyword>
<keyword evidence="2" id="KW-0217">Developmental protein</keyword>
<evidence type="ECO:0000256" key="7">
    <source>
        <dbReference type="ARBA" id="ARBA00023018"/>
    </source>
</evidence>
<comment type="subcellular location">
    <subcellularLocation>
        <location evidence="1">Cytoplasm</location>
        <location evidence="1">Cytoskeleton</location>
    </subcellularLocation>
    <subcellularLocation>
        <location evidence="11">Synapse</location>
    </subcellularLocation>
</comment>
<dbReference type="GO" id="GO:0051015">
    <property type="term" value="F:actin filament binding"/>
    <property type="evidence" value="ECO:0007669"/>
    <property type="project" value="TreeGrafter"/>
</dbReference>
<dbReference type="Pfam" id="PF00595">
    <property type="entry name" value="PDZ"/>
    <property type="match status" value="1"/>
</dbReference>
<keyword evidence="6" id="KW-0524">Neurogenesis</keyword>
<dbReference type="PROSITE" id="PS50106">
    <property type="entry name" value="PDZ"/>
    <property type="match status" value="1"/>
</dbReference>
<dbReference type="GO" id="GO:0019722">
    <property type="term" value="P:calcium-mediated signaling"/>
    <property type="evidence" value="ECO:0007669"/>
    <property type="project" value="TreeGrafter"/>
</dbReference>
<feature type="compositionally biased region" description="Polar residues" evidence="12">
    <location>
        <begin position="505"/>
        <end position="517"/>
    </location>
</feature>
<organism evidence="14">
    <name type="scientific">Darwinula stevensoni</name>
    <dbReference type="NCBI Taxonomy" id="69355"/>
    <lineage>
        <taxon>Eukaryota</taxon>
        <taxon>Metazoa</taxon>
        <taxon>Ecdysozoa</taxon>
        <taxon>Arthropoda</taxon>
        <taxon>Crustacea</taxon>
        <taxon>Oligostraca</taxon>
        <taxon>Ostracoda</taxon>
        <taxon>Podocopa</taxon>
        <taxon>Podocopida</taxon>
        <taxon>Darwinulocopina</taxon>
        <taxon>Darwinuloidea</taxon>
        <taxon>Darwinulidae</taxon>
        <taxon>Darwinula</taxon>
    </lineage>
</organism>
<dbReference type="PANTHER" id="PTHR16154">
    <property type="entry name" value="NEURABIN"/>
    <property type="match status" value="1"/>
</dbReference>
<dbReference type="Proteomes" id="UP000677054">
    <property type="component" value="Unassembled WGS sequence"/>
</dbReference>
<evidence type="ECO:0000256" key="3">
    <source>
        <dbReference type="ARBA" id="ARBA00022490"/>
    </source>
</evidence>
<keyword evidence="9" id="KW-0009">Actin-binding</keyword>
<dbReference type="SUPFAM" id="SSF50156">
    <property type="entry name" value="PDZ domain-like"/>
    <property type="match status" value="1"/>
</dbReference>
<feature type="compositionally biased region" description="Basic and acidic residues" evidence="12">
    <location>
        <begin position="280"/>
        <end position="296"/>
    </location>
</feature>
<evidence type="ECO:0000259" key="13">
    <source>
        <dbReference type="PROSITE" id="PS50106"/>
    </source>
</evidence>